<reference evidence="1" key="2">
    <citation type="submission" date="2020-06" db="EMBL/GenBank/DDBJ databases">
        <title>Helianthus annuus Genome sequencing and assembly Release 2.</title>
        <authorList>
            <person name="Gouzy J."/>
            <person name="Langlade N."/>
            <person name="Munos S."/>
        </authorList>
    </citation>
    <scope>NUCLEOTIDE SEQUENCE</scope>
    <source>
        <tissue evidence="1">Leaves</tissue>
    </source>
</reference>
<protein>
    <submittedName>
        <fullName evidence="1">Uncharacterized protein</fullName>
    </submittedName>
</protein>
<dbReference type="AlphaFoldDB" id="A0A9K3DSR4"/>
<dbReference type="EMBL" id="MNCJ02000331">
    <property type="protein sequence ID" value="KAF5761025.1"/>
    <property type="molecule type" value="Genomic_DNA"/>
</dbReference>
<keyword evidence="2" id="KW-1185">Reference proteome</keyword>
<sequence length="249" mass="28996">MLCSMNEMSETFQNLNLYPVPIEVSHDFTGYIADIEEPMEFQAPPLEKAKPKKKRRYVGWRKVRRRKTTTRKLPKIENPVSVSKGKEIETGEGSKSPEKEIGIDLKQKGIEIGESSKQSEEITFQDEIDRLLENCDVLEPINDNLFSYPATVQFPLNLGPAIPDPLVHTRPLGQMEEWWTNDWQFQNIVNSPYSFLPQFDPEPFPNPPMSNENLAELRQFGEELIATGNRIREMGEHLTWKYDEREHRY</sequence>
<dbReference type="Proteomes" id="UP000215914">
    <property type="component" value="Unassembled WGS sequence"/>
</dbReference>
<comment type="caution">
    <text evidence="1">The sequence shown here is derived from an EMBL/GenBank/DDBJ whole genome shotgun (WGS) entry which is preliminary data.</text>
</comment>
<gene>
    <name evidence="1" type="ORF">HanXRQr2_Chr16g0760221</name>
</gene>
<accession>A0A9K3DSR4</accession>
<evidence type="ECO:0000313" key="2">
    <source>
        <dbReference type="Proteomes" id="UP000215914"/>
    </source>
</evidence>
<proteinExistence type="predicted"/>
<name>A0A9K3DSR4_HELAN</name>
<reference evidence="1" key="1">
    <citation type="journal article" date="2017" name="Nature">
        <title>The sunflower genome provides insights into oil metabolism, flowering and Asterid evolution.</title>
        <authorList>
            <person name="Badouin H."/>
            <person name="Gouzy J."/>
            <person name="Grassa C.J."/>
            <person name="Murat F."/>
            <person name="Staton S.E."/>
            <person name="Cottret L."/>
            <person name="Lelandais-Briere C."/>
            <person name="Owens G.L."/>
            <person name="Carrere S."/>
            <person name="Mayjonade B."/>
            <person name="Legrand L."/>
            <person name="Gill N."/>
            <person name="Kane N.C."/>
            <person name="Bowers J.E."/>
            <person name="Hubner S."/>
            <person name="Bellec A."/>
            <person name="Berard A."/>
            <person name="Berges H."/>
            <person name="Blanchet N."/>
            <person name="Boniface M.C."/>
            <person name="Brunel D."/>
            <person name="Catrice O."/>
            <person name="Chaidir N."/>
            <person name="Claudel C."/>
            <person name="Donnadieu C."/>
            <person name="Faraut T."/>
            <person name="Fievet G."/>
            <person name="Helmstetter N."/>
            <person name="King M."/>
            <person name="Knapp S.J."/>
            <person name="Lai Z."/>
            <person name="Le Paslier M.C."/>
            <person name="Lippi Y."/>
            <person name="Lorenzon L."/>
            <person name="Mandel J.R."/>
            <person name="Marage G."/>
            <person name="Marchand G."/>
            <person name="Marquand E."/>
            <person name="Bret-Mestries E."/>
            <person name="Morien E."/>
            <person name="Nambeesan S."/>
            <person name="Nguyen T."/>
            <person name="Pegot-Espagnet P."/>
            <person name="Pouilly N."/>
            <person name="Raftis F."/>
            <person name="Sallet E."/>
            <person name="Schiex T."/>
            <person name="Thomas J."/>
            <person name="Vandecasteele C."/>
            <person name="Vares D."/>
            <person name="Vear F."/>
            <person name="Vautrin S."/>
            <person name="Crespi M."/>
            <person name="Mangin B."/>
            <person name="Burke J.M."/>
            <person name="Salse J."/>
            <person name="Munos S."/>
            <person name="Vincourt P."/>
            <person name="Rieseberg L.H."/>
            <person name="Langlade N.B."/>
        </authorList>
    </citation>
    <scope>NUCLEOTIDE SEQUENCE</scope>
    <source>
        <tissue evidence="1">Leaves</tissue>
    </source>
</reference>
<dbReference type="Gramene" id="mRNA:HanXRQr2_Chr16g0760221">
    <property type="protein sequence ID" value="CDS:HanXRQr2_Chr16g0760221.1"/>
    <property type="gene ID" value="HanXRQr2_Chr16g0760221"/>
</dbReference>
<organism evidence="1 2">
    <name type="scientific">Helianthus annuus</name>
    <name type="common">Common sunflower</name>
    <dbReference type="NCBI Taxonomy" id="4232"/>
    <lineage>
        <taxon>Eukaryota</taxon>
        <taxon>Viridiplantae</taxon>
        <taxon>Streptophyta</taxon>
        <taxon>Embryophyta</taxon>
        <taxon>Tracheophyta</taxon>
        <taxon>Spermatophyta</taxon>
        <taxon>Magnoliopsida</taxon>
        <taxon>eudicotyledons</taxon>
        <taxon>Gunneridae</taxon>
        <taxon>Pentapetalae</taxon>
        <taxon>asterids</taxon>
        <taxon>campanulids</taxon>
        <taxon>Asterales</taxon>
        <taxon>Asteraceae</taxon>
        <taxon>Asteroideae</taxon>
        <taxon>Heliantheae alliance</taxon>
        <taxon>Heliantheae</taxon>
        <taxon>Helianthus</taxon>
    </lineage>
</organism>
<evidence type="ECO:0000313" key="1">
    <source>
        <dbReference type="EMBL" id="KAF5761025.1"/>
    </source>
</evidence>